<dbReference type="GO" id="GO:0008855">
    <property type="term" value="F:exodeoxyribonuclease VII activity"/>
    <property type="evidence" value="ECO:0007669"/>
    <property type="project" value="UniProtKB-UniRule"/>
</dbReference>
<name>A0A430AI67_9ENTE</name>
<evidence type="ECO:0000313" key="7">
    <source>
        <dbReference type="EMBL" id="RSU07816.1"/>
    </source>
</evidence>
<dbReference type="Proteomes" id="UP000288669">
    <property type="component" value="Unassembled WGS sequence"/>
</dbReference>
<comment type="similarity">
    <text evidence="1 6">Belongs to the XseB family.</text>
</comment>
<keyword evidence="4 6" id="KW-0378">Hydrolase</keyword>
<dbReference type="GO" id="GO:0006308">
    <property type="term" value="P:DNA catabolic process"/>
    <property type="evidence" value="ECO:0007669"/>
    <property type="project" value="UniProtKB-UniRule"/>
</dbReference>
<evidence type="ECO:0000256" key="2">
    <source>
        <dbReference type="ARBA" id="ARBA00022490"/>
    </source>
</evidence>
<evidence type="ECO:0000256" key="4">
    <source>
        <dbReference type="ARBA" id="ARBA00022801"/>
    </source>
</evidence>
<dbReference type="PANTHER" id="PTHR34137">
    <property type="entry name" value="EXODEOXYRIBONUCLEASE 7 SMALL SUBUNIT"/>
    <property type="match status" value="1"/>
</dbReference>
<dbReference type="OrthoDB" id="9798666at2"/>
<dbReference type="PANTHER" id="PTHR34137:SF1">
    <property type="entry name" value="EXODEOXYRIBONUCLEASE 7 SMALL SUBUNIT"/>
    <property type="match status" value="1"/>
</dbReference>
<comment type="subunit">
    <text evidence="6">Heterooligomer composed of large and small subunits.</text>
</comment>
<evidence type="ECO:0000313" key="8">
    <source>
        <dbReference type="Proteomes" id="UP000288669"/>
    </source>
</evidence>
<evidence type="ECO:0000256" key="6">
    <source>
        <dbReference type="HAMAP-Rule" id="MF_00337"/>
    </source>
</evidence>
<comment type="caution">
    <text evidence="7">The sequence shown here is derived from an EMBL/GenBank/DDBJ whole genome shotgun (WGS) entry which is preliminary data.</text>
</comment>
<comment type="function">
    <text evidence="6">Bidirectionally degrades single-stranded DNA into large acid-insoluble oligonucleotides, which are then degraded further into small acid-soluble oligonucleotides.</text>
</comment>
<comment type="subcellular location">
    <subcellularLocation>
        <location evidence="6">Cytoplasm</location>
    </subcellularLocation>
</comment>
<keyword evidence="8" id="KW-1185">Reference proteome</keyword>
<organism evidence="7 8">
    <name type="scientific">Vagococcus entomophilus</name>
    <dbReference type="NCBI Taxonomy" id="1160095"/>
    <lineage>
        <taxon>Bacteria</taxon>
        <taxon>Bacillati</taxon>
        <taxon>Bacillota</taxon>
        <taxon>Bacilli</taxon>
        <taxon>Lactobacillales</taxon>
        <taxon>Enterococcaceae</taxon>
        <taxon>Vagococcus</taxon>
    </lineage>
</organism>
<dbReference type="InterPro" id="IPR037004">
    <property type="entry name" value="Exonuc_VII_ssu_sf"/>
</dbReference>
<evidence type="ECO:0000256" key="1">
    <source>
        <dbReference type="ARBA" id="ARBA00009998"/>
    </source>
</evidence>
<dbReference type="HAMAP" id="MF_00337">
    <property type="entry name" value="Exonuc_7_S"/>
    <property type="match status" value="1"/>
</dbReference>
<accession>A0A430AI67</accession>
<proteinExistence type="inferred from homology"/>
<dbReference type="NCBIfam" id="NF002138">
    <property type="entry name" value="PRK00977.1-2"/>
    <property type="match status" value="1"/>
</dbReference>
<keyword evidence="2 6" id="KW-0963">Cytoplasm</keyword>
<evidence type="ECO:0000256" key="5">
    <source>
        <dbReference type="ARBA" id="ARBA00022839"/>
    </source>
</evidence>
<dbReference type="Pfam" id="PF02609">
    <property type="entry name" value="Exonuc_VII_S"/>
    <property type="match status" value="1"/>
</dbReference>
<dbReference type="GO" id="GO:0005829">
    <property type="term" value="C:cytosol"/>
    <property type="evidence" value="ECO:0007669"/>
    <property type="project" value="TreeGrafter"/>
</dbReference>
<gene>
    <name evidence="6" type="primary">xseB</name>
    <name evidence="7" type="ORF">CBF30_00830</name>
</gene>
<dbReference type="PIRSF" id="PIRSF006488">
    <property type="entry name" value="Exonuc_VII_S"/>
    <property type="match status" value="1"/>
</dbReference>
<dbReference type="InterPro" id="IPR003761">
    <property type="entry name" value="Exonuc_VII_S"/>
</dbReference>
<dbReference type="Gene3D" id="1.10.287.1040">
    <property type="entry name" value="Exonuclease VII, small subunit"/>
    <property type="match status" value="1"/>
</dbReference>
<comment type="catalytic activity">
    <reaction evidence="6">
        <text>Exonucleolytic cleavage in either 5'- to 3'- or 3'- to 5'-direction to yield nucleoside 5'-phosphates.</text>
        <dbReference type="EC" id="3.1.11.6"/>
    </reaction>
</comment>
<dbReference type="SUPFAM" id="SSF116842">
    <property type="entry name" value="XseB-like"/>
    <property type="match status" value="1"/>
</dbReference>
<dbReference type="EMBL" id="NGJZ01000001">
    <property type="protein sequence ID" value="RSU07816.1"/>
    <property type="molecule type" value="Genomic_DNA"/>
</dbReference>
<keyword evidence="5 6" id="KW-0269">Exonuclease</keyword>
<dbReference type="AlphaFoldDB" id="A0A430AI67"/>
<dbReference type="GO" id="GO:0009318">
    <property type="term" value="C:exodeoxyribonuclease VII complex"/>
    <property type="evidence" value="ECO:0007669"/>
    <property type="project" value="UniProtKB-UniRule"/>
</dbReference>
<keyword evidence="3 6" id="KW-0540">Nuclease</keyword>
<sequence length="76" mass="8667">MTAKKTMTFEESMAALEEVVQRLEQGDVPLEEALTQFKYGIELSKVCQETLTNAEKTLTKMMTDENEEVLFESEAE</sequence>
<dbReference type="EC" id="3.1.11.6" evidence="6"/>
<dbReference type="NCBIfam" id="TIGR01280">
    <property type="entry name" value="xseB"/>
    <property type="match status" value="1"/>
</dbReference>
<protein>
    <recommendedName>
        <fullName evidence="6">Exodeoxyribonuclease 7 small subunit</fullName>
        <ecNumber evidence="6">3.1.11.6</ecNumber>
    </recommendedName>
    <alternativeName>
        <fullName evidence="6">Exodeoxyribonuclease VII small subunit</fullName>
        <shortName evidence="6">Exonuclease VII small subunit</shortName>
    </alternativeName>
</protein>
<dbReference type="RefSeq" id="WP_126821800.1">
    <property type="nucleotide sequence ID" value="NZ_JBHLWU010000001.1"/>
</dbReference>
<reference evidence="7 8" key="1">
    <citation type="submission" date="2017-05" db="EMBL/GenBank/DDBJ databases">
        <title>Vagococcus spp. assemblies.</title>
        <authorList>
            <person name="Gulvik C.A."/>
        </authorList>
    </citation>
    <scope>NUCLEOTIDE SEQUENCE [LARGE SCALE GENOMIC DNA]</scope>
    <source>
        <strain evidence="7 8">DSM 24756</strain>
    </source>
</reference>
<evidence type="ECO:0000256" key="3">
    <source>
        <dbReference type="ARBA" id="ARBA00022722"/>
    </source>
</evidence>